<feature type="chain" id="PRO_5046765848" evidence="1">
    <location>
        <begin position="21"/>
        <end position="110"/>
    </location>
</feature>
<name>A0ABM1NFM0_NICVS</name>
<accession>A0ABM1NFM0</accession>
<gene>
    <name evidence="3" type="primary">LOC108568830</name>
</gene>
<keyword evidence="2" id="KW-1185">Reference proteome</keyword>
<evidence type="ECO:0000313" key="3">
    <source>
        <dbReference type="RefSeq" id="XP_017785620.1"/>
    </source>
</evidence>
<dbReference type="GeneID" id="108568830"/>
<reference evidence="3" key="1">
    <citation type="submission" date="2025-08" db="UniProtKB">
        <authorList>
            <consortium name="RefSeq"/>
        </authorList>
    </citation>
    <scope>IDENTIFICATION</scope>
    <source>
        <tissue evidence="3">Whole Larva</tissue>
    </source>
</reference>
<sequence>MNKLWICFAIVCVLVASSEAASQDCPLASKMTSCSPKCKDDTECFGRRCCTNICNTKSCAAENQLGASASSGYKGSGGSATGNYCGNVKCSAYETCKFDSSTKRQKCMRT</sequence>
<organism evidence="2 3">
    <name type="scientific">Nicrophorus vespilloides</name>
    <name type="common">Boreal carrion beetle</name>
    <dbReference type="NCBI Taxonomy" id="110193"/>
    <lineage>
        <taxon>Eukaryota</taxon>
        <taxon>Metazoa</taxon>
        <taxon>Ecdysozoa</taxon>
        <taxon>Arthropoda</taxon>
        <taxon>Hexapoda</taxon>
        <taxon>Insecta</taxon>
        <taxon>Pterygota</taxon>
        <taxon>Neoptera</taxon>
        <taxon>Endopterygota</taxon>
        <taxon>Coleoptera</taxon>
        <taxon>Polyphaga</taxon>
        <taxon>Staphyliniformia</taxon>
        <taxon>Silphidae</taxon>
        <taxon>Nicrophorinae</taxon>
        <taxon>Nicrophorus</taxon>
    </lineage>
</organism>
<proteinExistence type="predicted"/>
<feature type="signal peptide" evidence="1">
    <location>
        <begin position="1"/>
        <end position="20"/>
    </location>
</feature>
<dbReference type="RefSeq" id="XP_017785620.1">
    <property type="nucleotide sequence ID" value="XM_017930131.1"/>
</dbReference>
<dbReference type="Proteomes" id="UP000695000">
    <property type="component" value="Unplaced"/>
</dbReference>
<keyword evidence="1" id="KW-0732">Signal</keyword>
<protein>
    <submittedName>
        <fullName evidence="3">Uncharacterized protein LOC108568830</fullName>
    </submittedName>
</protein>
<evidence type="ECO:0000256" key="1">
    <source>
        <dbReference type="SAM" id="SignalP"/>
    </source>
</evidence>
<evidence type="ECO:0000313" key="2">
    <source>
        <dbReference type="Proteomes" id="UP000695000"/>
    </source>
</evidence>